<accession>A0AA50AH99</accession>
<keyword evidence="1" id="KW-0812">Transmembrane</keyword>
<keyword evidence="1" id="KW-1133">Transmembrane helix</keyword>
<feature type="transmembrane region" description="Helical" evidence="1">
    <location>
        <begin position="133"/>
        <end position="152"/>
    </location>
</feature>
<geneLocation type="mitochondrion" evidence="2"/>
<dbReference type="EMBL" id="OQ197859">
    <property type="protein sequence ID" value="WLK25956.1"/>
    <property type="molecule type" value="Genomic_DNA"/>
</dbReference>
<gene>
    <name evidence="2" type="primary">nad6</name>
</gene>
<dbReference type="GO" id="GO:0031966">
    <property type="term" value="C:mitochondrial membrane"/>
    <property type="evidence" value="ECO:0007669"/>
    <property type="project" value="UniProtKB-SubCell"/>
</dbReference>
<feature type="transmembrane region" description="Helical" evidence="1">
    <location>
        <begin position="12"/>
        <end position="33"/>
    </location>
</feature>
<evidence type="ECO:0000313" key="2">
    <source>
        <dbReference type="EMBL" id="WLK25956.1"/>
    </source>
</evidence>
<dbReference type="AlphaFoldDB" id="A0AA50AH99"/>
<evidence type="ECO:0000256" key="1">
    <source>
        <dbReference type="SAM" id="Phobius"/>
    </source>
</evidence>
<proteinExistence type="predicted"/>
<protein>
    <submittedName>
        <fullName evidence="2">NADH dehydrogenase subunit 6</fullName>
    </submittedName>
</protein>
<dbReference type="GO" id="GO:0008137">
    <property type="term" value="F:NADH dehydrogenase (ubiquinone) activity"/>
    <property type="evidence" value="ECO:0007669"/>
    <property type="project" value="UniProtKB-UniRule"/>
</dbReference>
<reference evidence="2" key="2">
    <citation type="submission" date="2023-01" db="EMBL/GenBank/DDBJ databases">
        <authorList>
            <person name="Ma P."/>
            <person name="Wang H."/>
            <person name="Liu Y."/>
        </authorList>
    </citation>
    <scope>NUCLEOTIDE SEQUENCE</scope>
</reference>
<reference evidence="2" key="1">
    <citation type="journal article" date="2023" name="Int J Biol">
        <title>Comparative analysis of the mitochondrial genomes of the family Mactridae (Mollusca: Venerida) and their phylogenetic implications.</title>
        <authorList>
            <person name="Ma P."/>
            <person name="Liu Y."/>
            <person name="Wang J."/>
            <person name="Chen Y."/>
            <person name="Zhang Z."/>
            <person name="Zhang T."/>
            <person name="Wang H."/>
        </authorList>
    </citation>
    <scope>NUCLEOTIDE SEQUENCE</scope>
</reference>
<feature type="transmembrane region" description="Helical" evidence="1">
    <location>
        <begin position="80"/>
        <end position="99"/>
    </location>
</feature>
<name>A0AA50AH99_9BIVA</name>
<organism evidence="2">
    <name type="scientific">Raeta sp</name>
    <dbReference type="NCBI Taxonomy" id="3067663"/>
    <lineage>
        <taxon>Eukaryota</taxon>
        <taxon>Metazoa</taxon>
        <taxon>Spiralia</taxon>
        <taxon>Lophotrochozoa</taxon>
        <taxon>Mollusca</taxon>
        <taxon>Bivalvia</taxon>
        <taxon>Autobranchia</taxon>
        <taxon>Heteroconchia</taxon>
        <taxon>Euheterodonta</taxon>
        <taxon>Imparidentia</taxon>
        <taxon>Neoheterodontei</taxon>
        <taxon>Venerida</taxon>
        <taxon>Mactroidea</taxon>
        <taxon>Anatinellidae</taxon>
        <taxon>Raeta</taxon>
    </lineage>
</organism>
<feature type="transmembrane region" description="Helical" evidence="1">
    <location>
        <begin position="39"/>
        <end position="59"/>
    </location>
</feature>
<keyword evidence="1" id="KW-0472">Membrane</keyword>
<sequence>MSRWCVHPVRLVAGSLSMGLVSSFVLLLVGPLFSVSYFMVLLGGMMVVFAFSVALVPFPKTLKKVNDNKPKAVSSPGMKVTVILWRFCVFIGLCVFLSYEKSVEELSKMSMVENLDLFSFKECLYMSFSFSKLIVFLSAVLFICMVSAVRICKFHKGALVK</sequence>
<keyword evidence="2" id="KW-0496">Mitochondrion</keyword>